<feature type="transmembrane region" description="Helical" evidence="5">
    <location>
        <begin position="53"/>
        <end position="72"/>
    </location>
</feature>
<organism evidence="7 8">
    <name type="scientific">Sediminibacterium roseum</name>
    <dbReference type="NCBI Taxonomy" id="1978412"/>
    <lineage>
        <taxon>Bacteria</taxon>
        <taxon>Pseudomonadati</taxon>
        <taxon>Bacteroidota</taxon>
        <taxon>Chitinophagia</taxon>
        <taxon>Chitinophagales</taxon>
        <taxon>Chitinophagaceae</taxon>
        <taxon>Sediminibacterium</taxon>
    </lineage>
</organism>
<evidence type="ECO:0000256" key="3">
    <source>
        <dbReference type="ARBA" id="ARBA00022989"/>
    </source>
</evidence>
<feature type="transmembrane region" description="Helical" evidence="5">
    <location>
        <begin position="138"/>
        <end position="158"/>
    </location>
</feature>
<sequence>MQKQYGVFSLPVIVGALGFFVDVFDLLLFSIIRKPSLESLHLSPEDVLSKGELIISVQMIGLTLGGIIWGIMGDKKGRLSVLFGSIILYSLANIANGMVQTVPQYVLMRFLAGVGLAGELGASITLVSEMLPKEKRGLGATVITVVGVCGAIVAYFVYQYFADWRLCFYIGGGMGLVLLVLRANVMESGMYAEVKNAGITRGSLVMLFNKKERALRYLKGVLIGLPVWYAIGILVTFSDKFGREFGIEGVNPGQAIMYQYIGIGLGDLSAGLLSNFLKSRKKALYTFFCILSLFIILYFMQGVNGGTQEGMYLVCTGLGFGAGFSVLYITMSAEQFGTNLRASTAISIPNVVRGILPLIILLHRGLRTVTGNYITGGWLTGIVIMALAVWAAYHTKESFGKDMNFIEE</sequence>
<keyword evidence="8" id="KW-1185">Reference proteome</keyword>
<feature type="transmembrane region" description="Helical" evidence="5">
    <location>
        <begin position="284"/>
        <end position="304"/>
    </location>
</feature>
<comment type="subcellular location">
    <subcellularLocation>
        <location evidence="1">Membrane</location>
        <topology evidence="1">Multi-pass membrane protein</topology>
    </subcellularLocation>
</comment>
<feature type="transmembrane region" description="Helical" evidence="5">
    <location>
        <begin position="373"/>
        <end position="393"/>
    </location>
</feature>
<accession>A0ABW9ZWD6</accession>
<keyword evidence="2 5" id="KW-0812">Transmembrane</keyword>
<dbReference type="InterPro" id="IPR036259">
    <property type="entry name" value="MFS_trans_sf"/>
</dbReference>
<feature type="transmembrane region" description="Helical" evidence="5">
    <location>
        <begin position="217"/>
        <end position="237"/>
    </location>
</feature>
<evidence type="ECO:0000256" key="1">
    <source>
        <dbReference type="ARBA" id="ARBA00004141"/>
    </source>
</evidence>
<dbReference type="InterPro" id="IPR011701">
    <property type="entry name" value="MFS"/>
</dbReference>
<dbReference type="EMBL" id="JAACJS010000015">
    <property type="protein sequence ID" value="NCI51468.1"/>
    <property type="molecule type" value="Genomic_DNA"/>
</dbReference>
<dbReference type="Pfam" id="PF07690">
    <property type="entry name" value="MFS_1"/>
    <property type="match status" value="1"/>
</dbReference>
<evidence type="ECO:0000256" key="2">
    <source>
        <dbReference type="ARBA" id="ARBA00022692"/>
    </source>
</evidence>
<gene>
    <name evidence="7" type="ORF">GWC95_16180</name>
</gene>
<evidence type="ECO:0000259" key="6">
    <source>
        <dbReference type="PROSITE" id="PS50850"/>
    </source>
</evidence>
<keyword evidence="3 5" id="KW-1133">Transmembrane helix</keyword>
<dbReference type="Proteomes" id="UP000753802">
    <property type="component" value="Unassembled WGS sequence"/>
</dbReference>
<dbReference type="PANTHER" id="PTHR23508">
    <property type="entry name" value="CARBOXYLIC ACID TRANSPORTER PROTEIN HOMOLOG"/>
    <property type="match status" value="1"/>
</dbReference>
<dbReference type="PANTHER" id="PTHR23508:SF10">
    <property type="entry name" value="CARBOXYLIC ACID TRANSPORTER PROTEIN HOMOLOG"/>
    <property type="match status" value="1"/>
</dbReference>
<evidence type="ECO:0000313" key="8">
    <source>
        <dbReference type="Proteomes" id="UP000753802"/>
    </source>
</evidence>
<feature type="transmembrane region" description="Helical" evidence="5">
    <location>
        <begin position="105"/>
        <end position="126"/>
    </location>
</feature>
<protein>
    <submittedName>
        <fullName evidence="7">MFS transporter</fullName>
    </submittedName>
</protein>
<evidence type="ECO:0000256" key="5">
    <source>
        <dbReference type="SAM" id="Phobius"/>
    </source>
</evidence>
<dbReference type="SUPFAM" id="SSF103473">
    <property type="entry name" value="MFS general substrate transporter"/>
    <property type="match status" value="1"/>
</dbReference>
<feature type="transmembrane region" description="Helical" evidence="5">
    <location>
        <begin position="164"/>
        <end position="181"/>
    </location>
</feature>
<feature type="transmembrane region" description="Helical" evidence="5">
    <location>
        <begin position="12"/>
        <end position="33"/>
    </location>
</feature>
<keyword evidence="4 5" id="KW-0472">Membrane</keyword>
<dbReference type="CDD" id="cd17316">
    <property type="entry name" value="MFS_SV2_like"/>
    <property type="match status" value="1"/>
</dbReference>
<dbReference type="InterPro" id="IPR020846">
    <property type="entry name" value="MFS_dom"/>
</dbReference>
<evidence type="ECO:0000256" key="4">
    <source>
        <dbReference type="ARBA" id="ARBA00023136"/>
    </source>
</evidence>
<reference evidence="7 8" key="1">
    <citation type="submission" date="2020-01" db="EMBL/GenBank/DDBJ databases">
        <title>Genome analysis.</title>
        <authorList>
            <person name="Wu S."/>
            <person name="Wang G."/>
        </authorList>
    </citation>
    <scope>NUCLEOTIDE SEQUENCE [LARGE SCALE GENOMIC DNA]</scope>
    <source>
        <strain evidence="7 8">SYL130</strain>
    </source>
</reference>
<dbReference type="PROSITE" id="PS50850">
    <property type="entry name" value="MFS"/>
    <property type="match status" value="1"/>
</dbReference>
<feature type="transmembrane region" description="Helical" evidence="5">
    <location>
        <begin position="310"/>
        <end position="330"/>
    </location>
</feature>
<feature type="transmembrane region" description="Helical" evidence="5">
    <location>
        <begin position="257"/>
        <end position="277"/>
    </location>
</feature>
<comment type="caution">
    <text evidence="7">The sequence shown here is derived from an EMBL/GenBank/DDBJ whole genome shotgun (WGS) entry which is preliminary data.</text>
</comment>
<feature type="transmembrane region" description="Helical" evidence="5">
    <location>
        <begin position="342"/>
        <end position="361"/>
    </location>
</feature>
<name>A0ABW9ZWD6_9BACT</name>
<feature type="transmembrane region" description="Helical" evidence="5">
    <location>
        <begin position="79"/>
        <end position="99"/>
    </location>
</feature>
<proteinExistence type="predicted"/>
<evidence type="ECO:0000313" key="7">
    <source>
        <dbReference type="EMBL" id="NCI51468.1"/>
    </source>
</evidence>
<dbReference type="Gene3D" id="1.20.1250.20">
    <property type="entry name" value="MFS general substrate transporter like domains"/>
    <property type="match status" value="2"/>
</dbReference>
<feature type="domain" description="Major facilitator superfamily (MFS) profile" evidence="6">
    <location>
        <begin position="11"/>
        <end position="408"/>
    </location>
</feature>